<dbReference type="EMBL" id="WNZX01000011">
    <property type="protein sequence ID" value="MUG71856.1"/>
    <property type="molecule type" value="Genomic_DNA"/>
</dbReference>
<dbReference type="RefSeq" id="WP_127605189.1">
    <property type="nucleotide sequence ID" value="NZ_JARTHJ010000135.1"/>
</dbReference>
<dbReference type="Proteomes" id="UP000450917">
    <property type="component" value="Unassembled WGS sequence"/>
</dbReference>
<name>A0A7X2ZBN2_9BACL</name>
<evidence type="ECO:0000313" key="1">
    <source>
        <dbReference type="EMBL" id="MUG71856.1"/>
    </source>
</evidence>
<reference evidence="1 2" key="1">
    <citation type="submission" date="2019-11" db="EMBL/GenBank/DDBJ databases">
        <title>Draft genome sequences of five Paenibacillus species of dairy origin.</title>
        <authorList>
            <person name="Olajide A.M."/>
            <person name="Chen S."/>
            <person name="Lapointe G."/>
        </authorList>
    </citation>
    <scope>NUCLEOTIDE SEQUENCE [LARGE SCALE GENOMIC DNA]</scope>
    <source>
        <strain evidence="1 2">2CS3</strain>
    </source>
</reference>
<protein>
    <recommendedName>
        <fullName evidence="3">Cold-shock protein</fullName>
    </recommendedName>
</protein>
<comment type="caution">
    <text evidence="1">The sequence shown here is derived from an EMBL/GenBank/DDBJ whole genome shotgun (WGS) entry which is preliminary data.</text>
</comment>
<evidence type="ECO:0000313" key="2">
    <source>
        <dbReference type="Proteomes" id="UP000450917"/>
    </source>
</evidence>
<dbReference type="InterPro" id="IPR025916">
    <property type="entry name" value="YdjO"/>
</dbReference>
<sequence length="70" mass="8059">MNFRKKTLEEIPTEQTAIWSCTMDGCKGWMRDNFAFEHEPSCPLCASPMVSDTRMLPSLINSNADRKSFR</sequence>
<evidence type="ECO:0008006" key="3">
    <source>
        <dbReference type="Google" id="ProtNLM"/>
    </source>
</evidence>
<dbReference type="Pfam" id="PF14169">
    <property type="entry name" value="YdjO"/>
    <property type="match status" value="1"/>
</dbReference>
<dbReference type="AlphaFoldDB" id="A0A7X2ZBN2"/>
<keyword evidence="2" id="KW-1185">Reference proteome</keyword>
<proteinExistence type="predicted"/>
<organism evidence="1 2">
    <name type="scientific">Paenibacillus validus</name>
    <dbReference type="NCBI Taxonomy" id="44253"/>
    <lineage>
        <taxon>Bacteria</taxon>
        <taxon>Bacillati</taxon>
        <taxon>Bacillota</taxon>
        <taxon>Bacilli</taxon>
        <taxon>Bacillales</taxon>
        <taxon>Paenibacillaceae</taxon>
        <taxon>Paenibacillus</taxon>
    </lineage>
</organism>
<accession>A0A7X2ZBN2</accession>
<gene>
    <name evidence="1" type="ORF">GNP93_14375</name>
</gene>